<proteinExistence type="predicted"/>
<dbReference type="EMBL" id="GALX01002202">
    <property type="protein sequence ID" value="JAB66264.1"/>
    <property type="molecule type" value="Transcribed_RNA"/>
</dbReference>
<accession>V5GQ44</accession>
<name>V5GQ44_ANOGL</name>
<reference evidence="1" key="1">
    <citation type="submission" date="2013-07" db="EMBL/GenBank/DDBJ databases">
        <title>Midgut Transcriptome Profiling of Anoplphora glabripennis, a Lignocellulose Degrading, Wood-Boring Cerambycid.</title>
        <authorList>
            <person name="Scully E.D."/>
            <person name="Hoover K."/>
            <person name="Carlson J.E."/>
            <person name="Tien M."/>
            <person name="Geib S.M."/>
        </authorList>
    </citation>
    <scope>NUCLEOTIDE SEQUENCE</scope>
</reference>
<sequence length="183" mass="21714">MDVTGIKLHISNENIDIVSHIKYLGFQMDSFLNFDYHLDYMQKKISKKLYFFGRVSQHLTTQTKITVFHSIIQPHFDYCASVLYMFNLNKLNQLQKLQNRAMRIILTANRRTPIVNMLKTLNWLSVEQKLYFSTMVFVYKIVNGLGPEYFSKYVVFGGDVHHYDTRNNRNLYISKTNYRGTMN</sequence>
<protein>
    <submittedName>
        <fullName evidence="1">Uncharacterized protein</fullName>
    </submittedName>
</protein>
<dbReference type="PANTHER" id="PTHR33332">
    <property type="entry name" value="REVERSE TRANSCRIPTASE DOMAIN-CONTAINING PROTEIN"/>
    <property type="match status" value="1"/>
</dbReference>
<dbReference type="AlphaFoldDB" id="V5GQ44"/>
<feature type="non-terminal residue" evidence="1">
    <location>
        <position position="183"/>
    </location>
</feature>
<organism evidence="1">
    <name type="scientific">Anoplophora glabripennis</name>
    <name type="common">Asian longhorn beetle</name>
    <name type="synonym">Anoplophora nobilis</name>
    <dbReference type="NCBI Taxonomy" id="217634"/>
    <lineage>
        <taxon>Eukaryota</taxon>
        <taxon>Metazoa</taxon>
        <taxon>Ecdysozoa</taxon>
        <taxon>Arthropoda</taxon>
        <taxon>Hexapoda</taxon>
        <taxon>Insecta</taxon>
        <taxon>Pterygota</taxon>
        <taxon>Neoptera</taxon>
        <taxon>Endopterygota</taxon>
        <taxon>Coleoptera</taxon>
        <taxon>Polyphaga</taxon>
        <taxon>Cucujiformia</taxon>
        <taxon>Chrysomeloidea</taxon>
        <taxon>Cerambycidae</taxon>
        <taxon>Lamiinae</taxon>
        <taxon>Lamiini</taxon>
        <taxon>Anoplophora</taxon>
    </lineage>
</organism>
<evidence type="ECO:0000313" key="1">
    <source>
        <dbReference type="EMBL" id="JAB66264.1"/>
    </source>
</evidence>